<sequence>MGFDGDTGFGPIERNLDEVDVILGELPKVSVQDNQAFSEGVARVRELLNSAQYRLRHVQSTLTSIERENRDRERERGKAGEDEGEAQGDSIGEKDMGTLVDMLETLRRRAQTAKDTVNQLIAIRLQKTDALKAHRDSPSTPCAVEDEVLASLRRVQRILEEEVERSADTLSTLSQQTAGLAASSGVHTQISDTEKESEGLIRGIRRIELRDRVVVVGLFLLFLLCALYIVKKRLSRIGVWPT</sequence>
<evidence type="ECO:0000256" key="11">
    <source>
        <dbReference type="SAM" id="Phobius"/>
    </source>
</evidence>
<name>A0A9K3CWT3_9EUKA</name>
<dbReference type="AlphaFoldDB" id="A0A9K3CWT3"/>
<dbReference type="GO" id="GO:0006890">
    <property type="term" value="P:retrograde vesicle-mediated transport, Golgi to endoplasmic reticulum"/>
    <property type="evidence" value="ECO:0007669"/>
    <property type="project" value="InterPro"/>
</dbReference>
<dbReference type="Proteomes" id="UP000265618">
    <property type="component" value="Unassembled WGS sequence"/>
</dbReference>
<gene>
    <name evidence="13" type="ORF">KIPB_004307</name>
</gene>
<evidence type="ECO:0000256" key="4">
    <source>
        <dbReference type="ARBA" id="ARBA00022824"/>
    </source>
</evidence>
<keyword evidence="8 11" id="KW-0472">Membrane</keyword>
<dbReference type="GO" id="GO:0005789">
    <property type="term" value="C:endoplasmic reticulum membrane"/>
    <property type="evidence" value="ECO:0007669"/>
    <property type="project" value="UniProtKB-SubCell"/>
</dbReference>
<evidence type="ECO:0000256" key="7">
    <source>
        <dbReference type="ARBA" id="ARBA00023054"/>
    </source>
</evidence>
<dbReference type="GO" id="GO:0031201">
    <property type="term" value="C:SNARE complex"/>
    <property type="evidence" value="ECO:0007669"/>
    <property type="project" value="TreeGrafter"/>
</dbReference>
<dbReference type="PANTHER" id="PTHR12825">
    <property type="entry name" value="BNIP1-RELATED"/>
    <property type="match status" value="1"/>
</dbReference>
<evidence type="ECO:0000256" key="8">
    <source>
        <dbReference type="ARBA" id="ARBA00023136"/>
    </source>
</evidence>
<evidence type="ECO:0000256" key="2">
    <source>
        <dbReference type="ARBA" id="ARBA00022448"/>
    </source>
</evidence>
<reference evidence="13 14" key="1">
    <citation type="journal article" date="2018" name="PLoS ONE">
        <title>The draft genome of Kipferlia bialata reveals reductive genome evolution in fornicate parasites.</title>
        <authorList>
            <person name="Tanifuji G."/>
            <person name="Takabayashi S."/>
            <person name="Kume K."/>
            <person name="Takagi M."/>
            <person name="Nakayama T."/>
            <person name="Kamikawa R."/>
            <person name="Inagaki Y."/>
            <person name="Hashimoto T."/>
        </authorList>
    </citation>
    <scope>NUCLEOTIDE SEQUENCE [LARGE SCALE GENOMIC DNA]</scope>
    <source>
        <strain evidence="13">NY0173</strain>
    </source>
</reference>
<keyword evidence="14" id="KW-1185">Reference proteome</keyword>
<keyword evidence="7" id="KW-0175">Coiled coil</keyword>
<evidence type="ECO:0000256" key="3">
    <source>
        <dbReference type="ARBA" id="ARBA00022692"/>
    </source>
</evidence>
<accession>A0A9K3CWT3</accession>
<dbReference type="EMBL" id="BDIP01000910">
    <property type="protein sequence ID" value="GIQ83059.1"/>
    <property type="molecule type" value="Genomic_DNA"/>
</dbReference>
<feature type="compositionally biased region" description="Basic and acidic residues" evidence="10">
    <location>
        <begin position="65"/>
        <end position="81"/>
    </location>
</feature>
<evidence type="ECO:0000313" key="13">
    <source>
        <dbReference type="EMBL" id="GIQ83059.1"/>
    </source>
</evidence>
<keyword evidence="3 11" id="KW-0812">Transmembrane</keyword>
<keyword evidence="5" id="KW-0931">ER-Golgi transport</keyword>
<keyword evidence="4" id="KW-0256">Endoplasmic reticulum</keyword>
<comment type="subcellular location">
    <subcellularLocation>
        <location evidence="1">Endoplasmic reticulum membrane</location>
        <topology evidence="1">Single-pass type IV membrane protein</topology>
    </subcellularLocation>
</comment>
<organism evidence="13 14">
    <name type="scientific">Kipferlia bialata</name>
    <dbReference type="NCBI Taxonomy" id="797122"/>
    <lineage>
        <taxon>Eukaryota</taxon>
        <taxon>Metamonada</taxon>
        <taxon>Carpediemonas-like organisms</taxon>
        <taxon>Kipferlia</taxon>
    </lineage>
</organism>
<evidence type="ECO:0000313" key="14">
    <source>
        <dbReference type="Proteomes" id="UP000265618"/>
    </source>
</evidence>
<evidence type="ECO:0000256" key="1">
    <source>
        <dbReference type="ARBA" id="ARBA00004163"/>
    </source>
</evidence>
<dbReference type="PANTHER" id="PTHR12825:SF0">
    <property type="entry name" value="VESICLE TRANSPORT PROTEIN SEC20"/>
    <property type="match status" value="1"/>
</dbReference>
<dbReference type="InterPro" id="IPR005606">
    <property type="entry name" value="Sec20"/>
</dbReference>
<dbReference type="GO" id="GO:0005484">
    <property type="term" value="F:SNAP receptor activity"/>
    <property type="evidence" value="ECO:0007669"/>
    <property type="project" value="InterPro"/>
</dbReference>
<evidence type="ECO:0000259" key="12">
    <source>
        <dbReference type="Pfam" id="PF03908"/>
    </source>
</evidence>
<evidence type="ECO:0000256" key="9">
    <source>
        <dbReference type="ARBA" id="ARBA00037934"/>
    </source>
</evidence>
<comment type="caution">
    <text evidence="13">The sequence shown here is derived from an EMBL/GenBank/DDBJ whole genome shotgun (WGS) entry which is preliminary data.</text>
</comment>
<comment type="similarity">
    <text evidence="9">Belongs to the SEC20 family.</text>
</comment>
<feature type="transmembrane region" description="Helical" evidence="11">
    <location>
        <begin position="213"/>
        <end position="230"/>
    </location>
</feature>
<dbReference type="Pfam" id="PF03908">
    <property type="entry name" value="Sec20"/>
    <property type="match status" value="1"/>
</dbReference>
<feature type="region of interest" description="Disordered" evidence="10">
    <location>
        <begin position="64"/>
        <end position="96"/>
    </location>
</feature>
<keyword evidence="6 11" id="KW-1133">Transmembrane helix</keyword>
<dbReference type="InterPro" id="IPR056173">
    <property type="entry name" value="Sec20_C"/>
</dbReference>
<feature type="domain" description="Sec20 C-terminal" evidence="12">
    <location>
        <begin position="146"/>
        <end position="234"/>
    </location>
</feature>
<keyword evidence="2" id="KW-0813">Transport</keyword>
<proteinExistence type="inferred from homology"/>
<evidence type="ECO:0000256" key="5">
    <source>
        <dbReference type="ARBA" id="ARBA00022892"/>
    </source>
</evidence>
<evidence type="ECO:0000256" key="6">
    <source>
        <dbReference type="ARBA" id="ARBA00022989"/>
    </source>
</evidence>
<protein>
    <submittedName>
        <fullName evidence="13">Protein transport protein SEC20</fullName>
    </submittedName>
</protein>
<evidence type="ECO:0000256" key="10">
    <source>
        <dbReference type="SAM" id="MobiDB-lite"/>
    </source>
</evidence>